<comment type="caution">
    <text evidence="3">The sequence shown here is derived from an EMBL/GenBank/DDBJ whole genome shotgun (WGS) entry which is preliminary data.</text>
</comment>
<protein>
    <submittedName>
        <fullName evidence="3">Uncharacterized protein</fullName>
    </submittedName>
</protein>
<evidence type="ECO:0000313" key="4">
    <source>
        <dbReference type="Proteomes" id="UP001445335"/>
    </source>
</evidence>
<dbReference type="AlphaFoldDB" id="A0AAW1QKH5"/>
<gene>
    <name evidence="3" type="ORF">WJX81_006273</name>
</gene>
<keyword evidence="2" id="KW-0732">Signal</keyword>
<dbReference type="EMBL" id="JALJOU010000095">
    <property type="protein sequence ID" value="KAK9821920.1"/>
    <property type="molecule type" value="Genomic_DNA"/>
</dbReference>
<proteinExistence type="predicted"/>
<feature type="region of interest" description="Disordered" evidence="1">
    <location>
        <begin position="164"/>
        <end position="201"/>
    </location>
</feature>
<evidence type="ECO:0000313" key="3">
    <source>
        <dbReference type="EMBL" id="KAK9821920.1"/>
    </source>
</evidence>
<sequence>MARTLSALACAVLLAAVFCTADAARELKQTINNNNVIGSGGTPTVINNNNAPSGQDNGWWWQDPVFNKARWCTTGIVQQVQQHDNQVNINNNNIVSNFNSATINNNNVATNDGTNLYYPTYFCGASSGTKYFYNYKSCDWFYDSDGYWTQGYWNGDQFNRQQSSTSINNNNVVNNNGGGTSITNNNVSSGSSGVSINNNNG</sequence>
<dbReference type="Proteomes" id="UP001445335">
    <property type="component" value="Unassembled WGS sequence"/>
</dbReference>
<evidence type="ECO:0000256" key="2">
    <source>
        <dbReference type="SAM" id="SignalP"/>
    </source>
</evidence>
<keyword evidence="4" id="KW-1185">Reference proteome</keyword>
<feature type="chain" id="PRO_5043833670" evidence="2">
    <location>
        <begin position="24"/>
        <end position="201"/>
    </location>
</feature>
<organism evidence="3 4">
    <name type="scientific">Elliptochloris bilobata</name>
    <dbReference type="NCBI Taxonomy" id="381761"/>
    <lineage>
        <taxon>Eukaryota</taxon>
        <taxon>Viridiplantae</taxon>
        <taxon>Chlorophyta</taxon>
        <taxon>core chlorophytes</taxon>
        <taxon>Trebouxiophyceae</taxon>
        <taxon>Trebouxiophyceae incertae sedis</taxon>
        <taxon>Elliptochloris clade</taxon>
        <taxon>Elliptochloris</taxon>
    </lineage>
</organism>
<accession>A0AAW1QKH5</accession>
<evidence type="ECO:0000256" key="1">
    <source>
        <dbReference type="SAM" id="MobiDB-lite"/>
    </source>
</evidence>
<feature type="signal peptide" evidence="2">
    <location>
        <begin position="1"/>
        <end position="23"/>
    </location>
</feature>
<reference evidence="3 4" key="1">
    <citation type="journal article" date="2024" name="Nat. Commun.">
        <title>Phylogenomics reveals the evolutionary origins of lichenization in chlorophyte algae.</title>
        <authorList>
            <person name="Puginier C."/>
            <person name="Libourel C."/>
            <person name="Otte J."/>
            <person name="Skaloud P."/>
            <person name="Haon M."/>
            <person name="Grisel S."/>
            <person name="Petersen M."/>
            <person name="Berrin J.G."/>
            <person name="Delaux P.M."/>
            <person name="Dal Grande F."/>
            <person name="Keller J."/>
        </authorList>
    </citation>
    <scope>NUCLEOTIDE SEQUENCE [LARGE SCALE GENOMIC DNA]</scope>
    <source>
        <strain evidence="3 4">SAG 245.80</strain>
    </source>
</reference>
<name>A0AAW1QKH5_9CHLO</name>